<feature type="transmembrane region" description="Helical" evidence="10">
    <location>
        <begin position="229"/>
        <end position="247"/>
    </location>
</feature>
<dbReference type="Proteomes" id="UP000054248">
    <property type="component" value="Unassembled WGS sequence"/>
</dbReference>
<feature type="transmembrane region" description="Helical" evidence="10">
    <location>
        <begin position="253"/>
        <end position="275"/>
    </location>
</feature>
<evidence type="ECO:0000256" key="2">
    <source>
        <dbReference type="ARBA" id="ARBA00007577"/>
    </source>
</evidence>
<feature type="domain" description="ABC transmembrane type-1" evidence="12">
    <location>
        <begin position="692"/>
        <end position="978"/>
    </location>
</feature>
<dbReference type="Gene3D" id="3.40.50.300">
    <property type="entry name" value="P-loop containing nucleotide triphosphate hydrolases"/>
    <property type="match status" value="2"/>
</dbReference>
<dbReference type="FunFam" id="3.40.50.300:FF:000913">
    <property type="entry name" value="ABC multidrug transporter SitT"/>
    <property type="match status" value="1"/>
</dbReference>
<organism evidence="13 14">
    <name type="scientific">Tulasnella calospora MUT 4182</name>
    <dbReference type="NCBI Taxonomy" id="1051891"/>
    <lineage>
        <taxon>Eukaryota</taxon>
        <taxon>Fungi</taxon>
        <taxon>Dikarya</taxon>
        <taxon>Basidiomycota</taxon>
        <taxon>Agaricomycotina</taxon>
        <taxon>Agaricomycetes</taxon>
        <taxon>Cantharellales</taxon>
        <taxon>Tulasnellaceae</taxon>
        <taxon>Tulasnella</taxon>
    </lineage>
</organism>
<proteinExistence type="inferred from homology"/>
<evidence type="ECO:0000259" key="11">
    <source>
        <dbReference type="PROSITE" id="PS50893"/>
    </source>
</evidence>
<evidence type="ECO:0000256" key="7">
    <source>
        <dbReference type="ARBA" id="ARBA00022989"/>
    </source>
</evidence>
<gene>
    <name evidence="13" type="ORF">M407DRAFT_210189</name>
</gene>
<accession>A0A0C3QZB2</accession>
<feature type="domain" description="ABC transporter" evidence="11">
    <location>
        <begin position="323"/>
        <end position="590"/>
    </location>
</feature>
<dbReference type="InterPro" id="IPR039421">
    <property type="entry name" value="Type_1_exporter"/>
</dbReference>
<dbReference type="InterPro" id="IPR011527">
    <property type="entry name" value="ABC1_TM_dom"/>
</dbReference>
<evidence type="ECO:0000256" key="9">
    <source>
        <dbReference type="SAM" id="MobiDB-lite"/>
    </source>
</evidence>
<dbReference type="SMART" id="SM00382">
    <property type="entry name" value="AAA"/>
    <property type="match status" value="2"/>
</dbReference>
<feature type="transmembrane region" description="Helical" evidence="10">
    <location>
        <begin position="913"/>
        <end position="937"/>
    </location>
</feature>
<comment type="subcellular location">
    <subcellularLocation>
        <location evidence="1">Membrane</location>
        <topology evidence="1">Multi-pass membrane protein</topology>
    </subcellularLocation>
</comment>
<dbReference type="PANTHER" id="PTHR43394">
    <property type="entry name" value="ATP-DEPENDENT PERMEASE MDL1, MITOCHONDRIAL"/>
    <property type="match status" value="1"/>
</dbReference>
<dbReference type="GO" id="GO:0015421">
    <property type="term" value="F:ABC-type oligopeptide transporter activity"/>
    <property type="evidence" value="ECO:0007669"/>
    <property type="project" value="TreeGrafter"/>
</dbReference>
<reference evidence="14" key="2">
    <citation type="submission" date="2015-01" db="EMBL/GenBank/DDBJ databases">
        <title>Evolutionary Origins and Diversification of the Mycorrhizal Mutualists.</title>
        <authorList>
            <consortium name="DOE Joint Genome Institute"/>
            <consortium name="Mycorrhizal Genomics Consortium"/>
            <person name="Kohler A."/>
            <person name="Kuo A."/>
            <person name="Nagy L.G."/>
            <person name="Floudas D."/>
            <person name="Copeland A."/>
            <person name="Barry K.W."/>
            <person name="Cichocki N."/>
            <person name="Veneault-Fourrey C."/>
            <person name="LaButti K."/>
            <person name="Lindquist E.A."/>
            <person name="Lipzen A."/>
            <person name="Lundell T."/>
            <person name="Morin E."/>
            <person name="Murat C."/>
            <person name="Riley R."/>
            <person name="Ohm R."/>
            <person name="Sun H."/>
            <person name="Tunlid A."/>
            <person name="Henrissat B."/>
            <person name="Grigoriev I.V."/>
            <person name="Hibbett D.S."/>
            <person name="Martin F."/>
        </authorList>
    </citation>
    <scope>NUCLEOTIDE SEQUENCE [LARGE SCALE GENOMIC DNA]</scope>
    <source>
        <strain evidence="14">MUT 4182</strain>
    </source>
</reference>
<keyword evidence="8 10" id="KW-0472">Membrane</keyword>
<dbReference type="InterPro" id="IPR027417">
    <property type="entry name" value="P-loop_NTPase"/>
</dbReference>
<feature type="region of interest" description="Disordered" evidence="9">
    <location>
        <begin position="608"/>
        <end position="632"/>
    </location>
</feature>
<dbReference type="GO" id="GO:0005524">
    <property type="term" value="F:ATP binding"/>
    <property type="evidence" value="ECO:0007669"/>
    <property type="project" value="UniProtKB-KW"/>
</dbReference>
<feature type="transmembrane region" description="Helical" evidence="10">
    <location>
        <begin position="838"/>
        <end position="858"/>
    </location>
</feature>
<evidence type="ECO:0000256" key="3">
    <source>
        <dbReference type="ARBA" id="ARBA00022448"/>
    </source>
</evidence>
<keyword evidence="4 10" id="KW-0812">Transmembrane</keyword>
<evidence type="ECO:0000256" key="4">
    <source>
        <dbReference type="ARBA" id="ARBA00022692"/>
    </source>
</evidence>
<comment type="similarity">
    <text evidence="2">Belongs to the ABC transporter superfamily. ABCB family. Multidrug resistance exporter (TC 3.A.1.201) subfamily.</text>
</comment>
<dbReference type="CDD" id="cd18577">
    <property type="entry name" value="ABC_6TM_Pgp_ABCB1_D1_like"/>
    <property type="match status" value="1"/>
</dbReference>
<dbReference type="GO" id="GO:0016887">
    <property type="term" value="F:ATP hydrolysis activity"/>
    <property type="evidence" value="ECO:0007669"/>
    <property type="project" value="InterPro"/>
</dbReference>
<dbReference type="OrthoDB" id="6500128at2759"/>
<feature type="transmembrane region" description="Helical" evidence="10">
    <location>
        <begin position="17"/>
        <end position="41"/>
    </location>
</feature>
<keyword evidence="5" id="KW-0547">Nucleotide-binding</keyword>
<keyword evidence="6" id="KW-0067">ATP-binding</keyword>
<dbReference type="PROSITE" id="PS50893">
    <property type="entry name" value="ABC_TRANSPORTER_2"/>
    <property type="match status" value="2"/>
</dbReference>
<dbReference type="AlphaFoldDB" id="A0A0C3QZB2"/>
<protein>
    <submittedName>
        <fullName evidence="13">Uncharacterized protein</fullName>
    </submittedName>
</protein>
<feature type="domain" description="ABC transporter" evidence="11">
    <location>
        <begin position="1017"/>
        <end position="1251"/>
    </location>
</feature>
<dbReference type="InterPro" id="IPR017871">
    <property type="entry name" value="ABC_transporter-like_CS"/>
</dbReference>
<dbReference type="PANTHER" id="PTHR43394:SF27">
    <property type="entry name" value="ATP-DEPENDENT TRANSLOCASE ABCB1-LIKE"/>
    <property type="match status" value="1"/>
</dbReference>
<feature type="domain" description="ABC transmembrane type-1" evidence="12">
    <location>
        <begin position="21"/>
        <end position="286"/>
    </location>
</feature>
<dbReference type="FunFam" id="3.40.50.300:FF:000604">
    <property type="entry name" value="ABC transporter B family member 28"/>
    <property type="match status" value="1"/>
</dbReference>
<dbReference type="InterPro" id="IPR003593">
    <property type="entry name" value="AAA+_ATPase"/>
</dbReference>
<evidence type="ECO:0000256" key="8">
    <source>
        <dbReference type="ARBA" id="ARBA00023136"/>
    </source>
</evidence>
<evidence type="ECO:0000256" key="5">
    <source>
        <dbReference type="ARBA" id="ARBA00022741"/>
    </source>
</evidence>
<evidence type="ECO:0000313" key="14">
    <source>
        <dbReference type="Proteomes" id="UP000054248"/>
    </source>
</evidence>
<dbReference type="PROSITE" id="PS50929">
    <property type="entry name" value="ABC_TM1F"/>
    <property type="match status" value="2"/>
</dbReference>
<dbReference type="STRING" id="1051891.A0A0C3QZB2"/>
<evidence type="ECO:0000256" key="1">
    <source>
        <dbReference type="ARBA" id="ARBA00004141"/>
    </source>
</evidence>
<evidence type="ECO:0000256" key="10">
    <source>
        <dbReference type="SAM" id="Phobius"/>
    </source>
</evidence>
<dbReference type="HOGENOM" id="CLU_000604_17_2_1"/>
<name>A0A0C3QZB2_9AGAM</name>
<evidence type="ECO:0000313" key="13">
    <source>
        <dbReference type="EMBL" id="KIO34764.1"/>
    </source>
</evidence>
<sequence>MGGSFFYIFSFATRTEWLLYAFGTFSTVISGMAFPALDIVYGRWIEAQAVPNPDSSHITHVARWTALACLGMGIVQGIAAGSFLTCSRLRLAYVRSVVHQDAQFFEDVGPGEVATRIVKDIGTVKTAAGEKLGFLIWGFSTLLAALITSFIVAPRLAGVLFAILPVGLIRRITEADGKANTFLEQILSSIRIVQAFAAENVLIAKYDEHLYGLEKDGTIRAAIKALETAVSYFVLTLVYSTAIWFGSQEVTKRGLAVSSFFTCFWNFFNALYAIANIMPHIAAVIESASAQEHLKKVINRKPLRDVRDSSGLHPEASEWSAKIDLNHVTFIYPSRPDAKSLDDVTATIDAGKVTAIVGPSGSGKSTIAGLLLRLWDLASVDEKGDVEGKEDANQVLISGIDIKAYNLSWLRSQISVVRQDPQLFTATIFENVAHGLTGTPDEYDPDAPESDLSATRALVQEALEKAQAWSFVSSLPLGMDTKVSGAKVGVLSGGQRQRIAVARALVRKPKILVLDEGTSALDAEIERRLMDEIHSEQQTRGMTTILIAHRLSTIQAAHNIIVMDQGRLVERGRYEDLLQRKGLFASMVAQQSTGSNAALVGDIDGISESESSGSITPKRAAQRTPVSTESPIPKVAVAGNKLPLLTSASENEIEAADRQGVPNSPSENLPFVGTWGPRYWRYIRVQLPWFGGGSLAALGIGATFPLAAWLVGLTAKAFSIQDDDARLRREAYRWSAAYLFIAIGVFVMCFTSAFLLEGGVERMSRRLRTASLRAILRQEVEYFDRESNSSGALTAVVSTYSSSASSVLGMTWLEISASSWNMLGAVLLGFILSWKISVVAFIPLPAAVLAAYLNVVVLEKYESKQKDSLEKASAYAAEHVENIQTVAALGRERAVIRHFELEMERRAPPRRQLYLASVGFGVGTGFVLLVSAIVMAWGTSVYARGEITLAALTTALEAIILAGFSSTRVFSFIPDIARAVNAFRNITAWELRQHQMQILPPSASLQRPFVARGDIEFKACTLQYRGQQRNALCDISLKIKAGQTVAFCGPSGGGKSSILALINRFYDPSSGTLEVDGNDVRTIPLTEYRSNLSIVTQDAILYDGSFRENVTLGIGREVSDTELEDVCRKAYIHDFISSLPDKFDTNVGLKGAQMSGGQRQRVCIARALLRDPKILLLDEATSALDVESEKYIQKAFDEASQGRTTICVAHRLSTIRNADVIYVVEDGQIIEFGDHTSLLARRGRYFDLVKMQL</sequence>
<keyword evidence="14" id="KW-1185">Reference proteome</keyword>
<dbReference type="InterPro" id="IPR003439">
    <property type="entry name" value="ABC_transporter-like_ATP-bd"/>
</dbReference>
<feature type="transmembrane region" description="Helical" evidence="10">
    <location>
        <begin position="134"/>
        <end position="164"/>
    </location>
</feature>
<dbReference type="CDD" id="cd18578">
    <property type="entry name" value="ABC_6TM_Pgp_ABCB1_D2_like"/>
    <property type="match status" value="1"/>
</dbReference>
<feature type="transmembrane region" description="Helical" evidence="10">
    <location>
        <begin position="687"/>
        <end position="711"/>
    </location>
</feature>
<dbReference type="EMBL" id="KN822942">
    <property type="protein sequence ID" value="KIO34764.1"/>
    <property type="molecule type" value="Genomic_DNA"/>
</dbReference>
<evidence type="ECO:0000259" key="12">
    <source>
        <dbReference type="PROSITE" id="PS50929"/>
    </source>
</evidence>
<dbReference type="SUPFAM" id="SSF90123">
    <property type="entry name" value="ABC transporter transmembrane region"/>
    <property type="match status" value="2"/>
</dbReference>
<feature type="transmembrane region" description="Helical" evidence="10">
    <location>
        <begin position="61"/>
        <end position="84"/>
    </location>
</feature>
<keyword evidence="7 10" id="KW-1133">Transmembrane helix</keyword>
<dbReference type="Pfam" id="PF00664">
    <property type="entry name" value="ABC_membrane"/>
    <property type="match status" value="2"/>
</dbReference>
<evidence type="ECO:0000256" key="6">
    <source>
        <dbReference type="ARBA" id="ARBA00022840"/>
    </source>
</evidence>
<dbReference type="SUPFAM" id="SSF52540">
    <property type="entry name" value="P-loop containing nucleoside triphosphate hydrolases"/>
    <property type="match status" value="2"/>
</dbReference>
<dbReference type="Pfam" id="PF00005">
    <property type="entry name" value="ABC_tran"/>
    <property type="match status" value="2"/>
</dbReference>
<keyword evidence="3" id="KW-0813">Transport</keyword>
<dbReference type="GO" id="GO:0090374">
    <property type="term" value="P:oligopeptide export from mitochondrion"/>
    <property type="evidence" value="ECO:0007669"/>
    <property type="project" value="TreeGrafter"/>
</dbReference>
<dbReference type="GO" id="GO:0005743">
    <property type="term" value="C:mitochondrial inner membrane"/>
    <property type="evidence" value="ECO:0007669"/>
    <property type="project" value="TreeGrafter"/>
</dbReference>
<reference evidence="13 14" key="1">
    <citation type="submission" date="2014-04" db="EMBL/GenBank/DDBJ databases">
        <authorList>
            <consortium name="DOE Joint Genome Institute"/>
            <person name="Kuo A."/>
            <person name="Girlanda M."/>
            <person name="Perotto S."/>
            <person name="Kohler A."/>
            <person name="Nagy L.G."/>
            <person name="Floudas D."/>
            <person name="Copeland A."/>
            <person name="Barry K.W."/>
            <person name="Cichocki N."/>
            <person name="Veneault-Fourrey C."/>
            <person name="LaButti K."/>
            <person name="Lindquist E.A."/>
            <person name="Lipzen A."/>
            <person name="Lundell T."/>
            <person name="Morin E."/>
            <person name="Murat C."/>
            <person name="Sun H."/>
            <person name="Tunlid A."/>
            <person name="Henrissat B."/>
            <person name="Grigoriev I.V."/>
            <person name="Hibbett D.S."/>
            <person name="Martin F."/>
            <person name="Nordberg H.P."/>
            <person name="Cantor M.N."/>
            <person name="Hua S.X."/>
        </authorList>
    </citation>
    <scope>NUCLEOTIDE SEQUENCE [LARGE SCALE GENOMIC DNA]</scope>
    <source>
        <strain evidence="13 14">MUT 4182</strain>
    </source>
</reference>
<dbReference type="InterPro" id="IPR036640">
    <property type="entry name" value="ABC1_TM_sf"/>
</dbReference>
<dbReference type="Gene3D" id="1.20.1560.10">
    <property type="entry name" value="ABC transporter type 1, transmembrane domain"/>
    <property type="match status" value="2"/>
</dbReference>
<dbReference type="PROSITE" id="PS00211">
    <property type="entry name" value="ABC_TRANSPORTER_1"/>
    <property type="match status" value="2"/>
</dbReference>
<feature type="transmembrane region" description="Helical" evidence="10">
    <location>
        <begin position="949"/>
        <end position="970"/>
    </location>
</feature>
<feature type="transmembrane region" description="Helical" evidence="10">
    <location>
        <begin position="731"/>
        <end position="756"/>
    </location>
</feature>